<protein>
    <submittedName>
        <fullName evidence="2">Uncharacterized protein</fullName>
    </submittedName>
</protein>
<feature type="non-terminal residue" evidence="2">
    <location>
        <position position="118"/>
    </location>
</feature>
<sequence>MVKNSTNDSCTFTHYVTADPFLEVYASLLQHMRPPTATPVPSVPPSTFPRRVVVDQHGLPEADVIEQEKREKEHQDNPDSSLPQSGMGGGDQPGSSQMNTMRSDSSRKRRLSEGVLST</sequence>
<organism evidence="2 3">
    <name type="scientific">Pristionchus fissidentatus</name>
    <dbReference type="NCBI Taxonomy" id="1538716"/>
    <lineage>
        <taxon>Eukaryota</taxon>
        <taxon>Metazoa</taxon>
        <taxon>Ecdysozoa</taxon>
        <taxon>Nematoda</taxon>
        <taxon>Chromadorea</taxon>
        <taxon>Rhabditida</taxon>
        <taxon>Rhabditina</taxon>
        <taxon>Diplogasteromorpha</taxon>
        <taxon>Diplogasteroidea</taxon>
        <taxon>Neodiplogasteridae</taxon>
        <taxon>Pristionchus</taxon>
    </lineage>
</organism>
<feature type="compositionally biased region" description="Pro residues" evidence="1">
    <location>
        <begin position="36"/>
        <end position="47"/>
    </location>
</feature>
<comment type="caution">
    <text evidence="2">The sequence shown here is derived from an EMBL/GenBank/DDBJ whole genome shotgun (WGS) entry which is preliminary data.</text>
</comment>
<dbReference type="Proteomes" id="UP001432322">
    <property type="component" value="Unassembled WGS sequence"/>
</dbReference>
<keyword evidence="3" id="KW-1185">Reference proteome</keyword>
<name>A0AAV5V3J4_9BILA</name>
<feature type="compositionally biased region" description="Basic and acidic residues" evidence="1">
    <location>
        <begin position="52"/>
        <end position="77"/>
    </location>
</feature>
<dbReference type="EMBL" id="BTSY01000002">
    <property type="protein sequence ID" value="GMT13109.1"/>
    <property type="molecule type" value="Genomic_DNA"/>
</dbReference>
<gene>
    <name evidence="2" type="ORF">PFISCL1PPCAC_4406</name>
</gene>
<feature type="region of interest" description="Disordered" evidence="1">
    <location>
        <begin position="33"/>
        <end position="118"/>
    </location>
</feature>
<feature type="compositionally biased region" description="Polar residues" evidence="1">
    <location>
        <begin position="93"/>
        <end position="103"/>
    </location>
</feature>
<proteinExistence type="predicted"/>
<evidence type="ECO:0000313" key="3">
    <source>
        <dbReference type="Proteomes" id="UP001432322"/>
    </source>
</evidence>
<accession>A0AAV5V3J4</accession>
<evidence type="ECO:0000256" key="1">
    <source>
        <dbReference type="SAM" id="MobiDB-lite"/>
    </source>
</evidence>
<reference evidence="2" key="1">
    <citation type="submission" date="2023-10" db="EMBL/GenBank/DDBJ databases">
        <title>Genome assembly of Pristionchus species.</title>
        <authorList>
            <person name="Yoshida K."/>
            <person name="Sommer R.J."/>
        </authorList>
    </citation>
    <scope>NUCLEOTIDE SEQUENCE</scope>
    <source>
        <strain evidence="2">RS5133</strain>
    </source>
</reference>
<dbReference type="AlphaFoldDB" id="A0AAV5V3J4"/>
<evidence type="ECO:0000313" key="2">
    <source>
        <dbReference type="EMBL" id="GMT13109.1"/>
    </source>
</evidence>